<feature type="compositionally biased region" description="Low complexity" evidence="2">
    <location>
        <begin position="305"/>
        <end position="335"/>
    </location>
</feature>
<feature type="compositionally biased region" description="Polar residues" evidence="2">
    <location>
        <begin position="164"/>
        <end position="195"/>
    </location>
</feature>
<proteinExistence type="predicted"/>
<feature type="region of interest" description="Disordered" evidence="2">
    <location>
        <begin position="1626"/>
        <end position="1748"/>
    </location>
</feature>
<dbReference type="EMBL" id="ML978184">
    <property type="protein sequence ID" value="KAF2031041.1"/>
    <property type="molecule type" value="Genomic_DNA"/>
</dbReference>
<protein>
    <recommendedName>
        <fullName evidence="5">Involucrin repeat protein</fullName>
    </recommendedName>
</protein>
<name>A0A9P4HDF9_9PLEO</name>
<feature type="compositionally biased region" description="Basic residues" evidence="2">
    <location>
        <begin position="748"/>
        <end position="760"/>
    </location>
</feature>
<feature type="region of interest" description="Disordered" evidence="2">
    <location>
        <begin position="717"/>
        <end position="769"/>
    </location>
</feature>
<feature type="compositionally biased region" description="Polar residues" evidence="2">
    <location>
        <begin position="2061"/>
        <end position="2081"/>
    </location>
</feature>
<feature type="compositionally biased region" description="Basic and acidic residues" evidence="2">
    <location>
        <begin position="1431"/>
        <end position="1460"/>
    </location>
</feature>
<feature type="compositionally biased region" description="Basic and acidic residues" evidence="2">
    <location>
        <begin position="876"/>
        <end position="897"/>
    </location>
</feature>
<feature type="compositionally biased region" description="Low complexity" evidence="2">
    <location>
        <begin position="342"/>
        <end position="364"/>
    </location>
</feature>
<feature type="compositionally biased region" description="Basic and acidic residues" evidence="2">
    <location>
        <begin position="111"/>
        <end position="136"/>
    </location>
</feature>
<organism evidence="3 4">
    <name type="scientific">Setomelanomma holmii</name>
    <dbReference type="NCBI Taxonomy" id="210430"/>
    <lineage>
        <taxon>Eukaryota</taxon>
        <taxon>Fungi</taxon>
        <taxon>Dikarya</taxon>
        <taxon>Ascomycota</taxon>
        <taxon>Pezizomycotina</taxon>
        <taxon>Dothideomycetes</taxon>
        <taxon>Pleosporomycetidae</taxon>
        <taxon>Pleosporales</taxon>
        <taxon>Pleosporineae</taxon>
        <taxon>Phaeosphaeriaceae</taxon>
        <taxon>Setomelanomma</taxon>
    </lineage>
</organism>
<feature type="region of interest" description="Disordered" evidence="2">
    <location>
        <begin position="2158"/>
        <end position="2321"/>
    </location>
</feature>
<comment type="caution">
    <text evidence="3">The sequence shown here is derived from an EMBL/GenBank/DDBJ whole genome shotgun (WGS) entry which is preliminary data.</text>
</comment>
<evidence type="ECO:0000313" key="4">
    <source>
        <dbReference type="Proteomes" id="UP000799777"/>
    </source>
</evidence>
<keyword evidence="1" id="KW-0175">Coiled coil</keyword>
<feature type="compositionally biased region" description="Acidic residues" evidence="2">
    <location>
        <begin position="905"/>
        <end position="916"/>
    </location>
</feature>
<feature type="non-terminal residue" evidence="3">
    <location>
        <position position="2321"/>
    </location>
</feature>
<feature type="compositionally biased region" description="Basic and acidic residues" evidence="2">
    <location>
        <begin position="738"/>
        <end position="747"/>
    </location>
</feature>
<accession>A0A9P4HDF9</accession>
<feature type="region of interest" description="Disordered" evidence="2">
    <location>
        <begin position="868"/>
        <end position="921"/>
    </location>
</feature>
<feature type="compositionally biased region" description="Basic and acidic residues" evidence="2">
    <location>
        <begin position="17"/>
        <end position="43"/>
    </location>
</feature>
<dbReference type="OrthoDB" id="5365701at2759"/>
<dbReference type="GO" id="GO:0008270">
    <property type="term" value="F:zinc ion binding"/>
    <property type="evidence" value="ECO:0007669"/>
    <property type="project" value="TreeGrafter"/>
</dbReference>
<gene>
    <name evidence="3" type="ORF">EK21DRAFT_33012</name>
</gene>
<feature type="compositionally biased region" description="Basic and acidic residues" evidence="2">
    <location>
        <begin position="1699"/>
        <end position="1724"/>
    </location>
</feature>
<dbReference type="PANTHER" id="PTHR23075">
    <property type="entry name" value="PUTATIVE ATP-ASE"/>
    <property type="match status" value="1"/>
</dbReference>
<feature type="compositionally biased region" description="Low complexity" evidence="2">
    <location>
        <begin position="1830"/>
        <end position="1853"/>
    </location>
</feature>
<evidence type="ECO:0000313" key="3">
    <source>
        <dbReference type="EMBL" id="KAF2031041.1"/>
    </source>
</evidence>
<feature type="compositionally biased region" description="Basic and acidic residues" evidence="2">
    <location>
        <begin position="1798"/>
        <end position="1812"/>
    </location>
</feature>
<dbReference type="GO" id="GO:0005739">
    <property type="term" value="C:mitochondrion"/>
    <property type="evidence" value="ECO:0007669"/>
    <property type="project" value="TreeGrafter"/>
</dbReference>
<feature type="compositionally biased region" description="Low complexity" evidence="2">
    <location>
        <begin position="44"/>
        <end position="53"/>
    </location>
</feature>
<feature type="compositionally biased region" description="Polar residues" evidence="2">
    <location>
        <begin position="1375"/>
        <end position="1384"/>
    </location>
</feature>
<feature type="region of interest" description="Disordered" evidence="2">
    <location>
        <begin position="1146"/>
        <end position="1411"/>
    </location>
</feature>
<feature type="compositionally biased region" description="Low complexity" evidence="2">
    <location>
        <begin position="1461"/>
        <end position="1471"/>
    </location>
</feature>
<feature type="compositionally biased region" description="Basic residues" evidence="2">
    <location>
        <begin position="1963"/>
        <end position="1973"/>
    </location>
</feature>
<feature type="compositionally biased region" description="Basic and acidic residues" evidence="2">
    <location>
        <begin position="2259"/>
        <end position="2298"/>
    </location>
</feature>
<keyword evidence="4" id="KW-1185">Reference proteome</keyword>
<dbReference type="PANTHER" id="PTHR23075:SF0">
    <property type="entry name" value="ATPASE FAMILY AAA DOMAIN-CONTAINING PROTEIN 3"/>
    <property type="match status" value="1"/>
</dbReference>
<feature type="compositionally biased region" description="Basic residues" evidence="2">
    <location>
        <begin position="719"/>
        <end position="737"/>
    </location>
</feature>
<feature type="region of interest" description="Disordered" evidence="2">
    <location>
        <begin position="2043"/>
        <end position="2127"/>
    </location>
</feature>
<feature type="compositionally biased region" description="Basic and acidic residues" evidence="2">
    <location>
        <begin position="2047"/>
        <end position="2060"/>
    </location>
</feature>
<evidence type="ECO:0000256" key="1">
    <source>
        <dbReference type="ARBA" id="ARBA00023054"/>
    </source>
</evidence>
<feature type="compositionally biased region" description="Polar residues" evidence="2">
    <location>
        <begin position="1155"/>
        <end position="1166"/>
    </location>
</feature>
<feature type="compositionally biased region" description="Basic and acidic residues" evidence="2">
    <location>
        <begin position="1653"/>
        <end position="1668"/>
    </location>
</feature>
<feature type="compositionally biased region" description="Basic and acidic residues" evidence="2">
    <location>
        <begin position="2205"/>
        <end position="2219"/>
    </location>
</feature>
<feature type="region of interest" description="Disordered" evidence="2">
    <location>
        <begin position="1562"/>
        <end position="1605"/>
    </location>
</feature>
<evidence type="ECO:0000256" key="2">
    <source>
        <dbReference type="SAM" id="MobiDB-lite"/>
    </source>
</evidence>
<sequence length="2321" mass="257464">MWSRITGKSDSGSSASNRDRDDDSRRRRTSETTRAKRDRDADVRSVVSSTSTRKPSRRDAAPSSIASFATAFDEMPRARANDDLYEEPSDEPYKRRRDYRPSSYAESSVSTRRDRSRSRERDEKDRKKTIDKDRKAIVKRRSTRSERSGSLSQAGGYKGDIVESPSQPTRSFSGQIGSEGFSQFPGQAGMSSHVQDQFPGQDPAQFATSALPGGHPFGAAAEYYNDQGQSVHQQPGIRPQPPSVIIGQDTPHLMSAAAVPNPVADTGSGAAADFYGGSTNTAPSKPPRPSSMPGSFYEDEPAPQKPSRPSSKPAKSSKPGKLSSAATLAGGAALGYTVGHGSSNTQQSSSYSSSNNYNSTSYTNGNAGPSAAMYNQGGNPSTAATDGSSHIHTYSQAMDGAPPPKPPRPGKPEKQSSGSNAGLYAAAGAAGLAAYGLHKHNSHLGVHNHNHNHMHDYSSSTPGAFPGQNYGNNGIMPSPSPYMGGMTQRHQHTGPVSRFVDWWKDYEDVQKMEEYTEYIGVCKYCFDPRSSVMDAPRKHHYNRRRSSEYMRPSGGIEKQSRYSLKEKKSHSSISSGDERRRKQSSSSAAGWVAAGLGGIGLAKAGKAVLATGRNDFDDTYSIKSGRVPHSRTSRHDRSPSRDRMDYTYGVSDVRRRSRSRDRMSQMSVGVTKDKKDYKVVRRRSRSRSRSSSSSRDGKSGYGTALGAGLAGAVLGSAISKKRRSRSRSRSPKKVVIQHRRDSSGDERKRRRSQQLRRKSSRSSTSGASVIEIGQNHQARGGFLGGFFAAPPPKVRRKTSFNSTHKKKKKGFFNFDNASSSSSDSEMAFGTGYVRRKRRSSPKRRNSDERLKATLAGLGATAAAIAAAKAGRSSGKHSSEVVAVKEHRNRRKSSDRPRPASRYGDDEWEDLPDDDTSDSSSDAGLVYGDYDWRKGKSTESLSSNGSGTNKWGWRWGFGKKKRKSSDNLYDNIASTSFIGPATAGAAGAIFGAAIGTQLGRHDSESSTVHTLQTVYPVASNDPGTFDARRTSSIPTPQPLVTSGPGAISIQQPQPIHQVPGAMYTSQASSQPNYTAPAGPPIFSQVVGQHPYPTQYQTQNVIFQAAQPAIHPPLPRRSNSSPIQTLSWKRDVAIAGLAATAGAAAIAAAKRDDRTPGSPSNVRFSLTKEQADKAEREHRMEQDRRDEEDRRYREQHRKEEDIRRDEEDRRRREQQFREDEASRVEEERRRDQLRREEEAHQEEERRRRELSRQQEEARRYMEAERLAKIETERIADERRRQQDEMQAREAREAEERDRRDREARAEAQRRADLEAQAEQMRRERREADQREVDRIEAQRREAQIQEDIERRRKEGEAQEYSNRYPSARDQRKIEPQRTGSSISSVATDVRRKEKELEERERDVVQPDTRKSTVATAVAAGAAAAITSAAISSYKDKDKGKEKETKQDRKNRREQERERRRESSSSVQEVRPSSAATNEPPSYRTYEPSEASTVRPSTVKPFVPSSVVEHKPSNIRQDYAYDDIYDKDLFKKKATPSDVFQDWEDRYNGPQVSQAEFFAPKELLENDNLPKVGPVDPNEGATNLTMSEAHDDASTSRPMAPPYPSPYAFVATRDGRPSLHQSWSVPALNLIAPTPPGSRAPSIRSVSLPPSPNIEPVKEPKEEPKPEEANKARSRVSWGENQFHHFEVPTPDSYREQFASDGDLKDRDKKYSNDEITVEHDSPKSKDQTVTYKPYRPEQPTGPTEPPEIAPSTQYVRNEKESDWDSIVSASSSKVSKKEKKKAKAAAAAAVVAAANVVAISREDRDDWDEHRRDTSSVISNPFSDSHMAPSTIAPSTVASSIPSSSSVYQSPSHQSASDHDLREGVSQPARGSGFVEGEVSAEPASMHIPGSFDEDSVLPPVSNKPVEGDWDGSDKDKQSKKGKKVKITDEAVVMQDTPRRVEPPPVPKYEPSWQAVPEPEVKLSKKEKKKSKAAKRASVDSWEESDVSPLSSPAVERDIRDLEPSMVFQPTQQPAKTYEPSRMEGSSSKVAAAAMAGGFAALLASSSKQDQDRINHDYEHAHQSLQSVENYTSREQPSSSANGTRALDNGDKTTTVTSTNDKSADVESPRSKKVKRVSSGVWSPTVGSPLRTETKYEDYMGAPVKQPAFDQRTFVEAPKVPTEAPFTSAPETYAPRNVNDSGYYAPDDAPRKESANRDSDEFFSAGSDEREKAKIKARDADQSGMPFVTSLDKRRDDESQPSISPRSKHDDDTRSVGSSRSKYDDDPDREERRRQRREEARAESQERSRDRGYEFDDGGERKRRHRRRETDDPVDDWDTRSTI</sequence>
<feature type="region of interest" description="Disordered" evidence="2">
    <location>
        <begin position="1426"/>
        <end position="1502"/>
    </location>
</feature>
<feature type="region of interest" description="Disordered" evidence="2">
    <location>
        <begin position="618"/>
        <end position="704"/>
    </location>
</feature>
<feature type="compositionally biased region" description="Polar residues" evidence="2">
    <location>
        <begin position="376"/>
        <end position="396"/>
    </location>
</feature>
<feature type="compositionally biased region" description="Polar residues" evidence="2">
    <location>
        <begin position="2090"/>
        <end position="2099"/>
    </location>
</feature>
<dbReference type="GO" id="GO:0007005">
    <property type="term" value="P:mitochondrion organization"/>
    <property type="evidence" value="ECO:0007669"/>
    <property type="project" value="TreeGrafter"/>
</dbReference>
<feature type="region of interest" description="Disordered" evidence="2">
    <location>
        <begin position="533"/>
        <end position="588"/>
    </location>
</feature>
<evidence type="ECO:0008006" key="5">
    <source>
        <dbReference type="Google" id="ProtNLM"/>
    </source>
</evidence>
<feature type="compositionally biased region" description="Basic and acidic residues" evidence="2">
    <location>
        <begin position="633"/>
        <end position="645"/>
    </location>
</feature>
<feature type="compositionally biased region" description="Basic and acidic residues" evidence="2">
    <location>
        <begin position="1167"/>
        <end position="1354"/>
    </location>
</feature>
<feature type="compositionally biased region" description="Basic and acidic residues" evidence="2">
    <location>
        <begin position="2186"/>
        <end position="2198"/>
    </location>
</feature>
<feature type="compositionally biased region" description="Basic and acidic residues" evidence="2">
    <location>
        <begin position="1364"/>
        <end position="1373"/>
    </location>
</feature>
<reference evidence="3" key="1">
    <citation type="journal article" date="2020" name="Stud. Mycol.">
        <title>101 Dothideomycetes genomes: a test case for predicting lifestyles and emergence of pathogens.</title>
        <authorList>
            <person name="Haridas S."/>
            <person name="Albert R."/>
            <person name="Binder M."/>
            <person name="Bloem J."/>
            <person name="Labutti K."/>
            <person name="Salamov A."/>
            <person name="Andreopoulos B."/>
            <person name="Baker S."/>
            <person name="Barry K."/>
            <person name="Bills G."/>
            <person name="Bluhm B."/>
            <person name="Cannon C."/>
            <person name="Castanera R."/>
            <person name="Culley D."/>
            <person name="Daum C."/>
            <person name="Ezra D."/>
            <person name="Gonzalez J."/>
            <person name="Henrissat B."/>
            <person name="Kuo A."/>
            <person name="Liang C."/>
            <person name="Lipzen A."/>
            <person name="Lutzoni F."/>
            <person name="Magnuson J."/>
            <person name="Mondo S."/>
            <person name="Nolan M."/>
            <person name="Ohm R."/>
            <person name="Pangilinan J."/>
            <person name="Park H.-J."/>
            <person name="Ramirez L."/>
            <person name="Alfaro M."/>
            <person name="Sun H."/>
            <person name="Tritt A."/>
            <person name="Yoshinaga Y."/>
            <person name="Zwiers L.-H."/>
            <person name="Turgeon B."/>
            <person name="Goodwin S."/>
            <person name="Spatafora J."/>
            <person name="Crous P."/>
            <person name="Grigoriev I."/>
        </authorList>
    </citation>
    <scope>NUCLEOTIDE SEQUENCE</scope>
    <source>
        <strain evidence="3">CBS 110217</strain>
    </source>
</reference>
<feature type="region of interest" description="Disordered" evidence="2">
    <location>
        <begin position="1795"/>
        <end position="2022"/>
    </location>
</feature>
<feature type="region of interest" description="Disordered" evidence="2">
    <location>
        <begin position="1064"/>
        <end position="1084"/>
    </location>
</feature>
<dbReference type="Proteomes" id="UP000799777">
    <property type="component" value="Unassembled WGS sequence"/>
</dbReference>
<feature type="compositionally biased region" description="Basic and acidic residues" evidence="2">
    <location>
        <begin position="1386"/>
        <end position="1408"/>
    </location>
</feature>
<feature type="region of interest" description="Disordered" evidence="2">
    <location>
        <begin position="1"/>
        <end position="420"/>
    </location>
</feature>